<dbReference type="AlphaFoldDB" id="A0A1F5Z7L6"/>
<keyword evidence="1" id="KW-0472">Membrane</keyword>
<sequence>MYCLICPPEGGFFIKYFREDYMKKMFSTRELAYLGALAAVSAALQLFHLGYQSAQWGMWIDFVAVTWIMAFFLFGVKASFTVSLLGAVIITLFAPDTWLGASMKWMATMPVFLSLYLFLVIKKENPGYFRNWKNIIVPVILGIIVRSLIVIPVNYFYAIPIWTGMTPGQAMGAIPWYIIAGFNSVQTLIEVIIAHLLVFKSGFQKYAAWNE</sequence>
<dbReference type="Proteomes" id="UP000177354">
    <property type="component" value="Unassembled WGS sequence"/>
</dbReference>
<accession>A0A1F5Z7L6</accession>
<dbReference type="Gene3D" id="1.10.1760.20">
    <property type="match status" value="1"/>
</dbReference>
<keyword evidence="1" id="KW-0812">Transmembrane</keyword>
<proteinExistence type="predicted"/>
<feature type="transmembrane region" description="Helical" evidence="1">
    <location>
        <begin position="177"/>
        <end position="199"/>
    </location>
</feature>
<comment type="caution">
    <text evidence="2">The sequence shown here is derived from an EMBL/GenBank/DDBJ whole genome shotgun (WGS) entry which is preliminary data.</text>
</comment>
<feature type="transmembrane region" description="Helical" evidence="1">
    <location>
        <begin position="105"/>
        <end position="122"/>
    </location>
</feature>
<gene>
    <name evidence="2" type="ORF">A2777_02870</name>
</gene>
<dbReference type="EMBL" id="MFJF01000002">
    <property type="protein sequence ID" value="OGG08365.1"/>
    <property type="molecule type" value="Genomic_DNA"/>
</dbReference>
<evidence type="ECO:0000313" key="3">
    <source>
        <dbReference type="Proteomes" id="UP000177354"/>
    </source>
</evidence>
<keyword evidence="1" id="KW-1133">Transmembrane helix</keyword>
<evidence type="ECO:0008006" key="4">
    <source>
        <dbReference type="Google" id="ProtNLM"/>
    </source>
</evidence>
<organism evidence="2 3">
    <name type="scientific">Candidatus Gottesmanbacteria bacterium RIFCSPHIGHO2_01_FULL_40_15</name>
    <dbReference type="NCBI Taxonomy" id="1798376"/>
    <lineage>
        <taxon>Bacteria</taxon>
        <taxon>Candidatus Gottesmaniibacteriota</taxon>
    </lineage>
</organism>
<evidence type="ECO:0000313" key="2">
    <source>
        <dbReference type="EMBL" id="OGG08365.1"/>
    </source>
</evidence>
<feature type="transmembrane region" description="Helical" evidence="1">
    <location>
        <begin position="31"/>
        <end position="50"/>
    </location>
</feature>
<name>A0A1F5Z7L6_9BACT</name>
<reference evidence="2 3" key="1">
    <citation type="journal article" date="2016" name="Nat. Commun.">
        <title>Thousands of microbial genomes shed light on interconnected biogeochemical processes in an aquifer system.</title>
        <authorList>
            <person name="Anantharaman K."/>
            <person name="Brown C.T."/>
            <person name="Hug L.A."/>
            <person name="Sharon I."/>
            <person name="Castelle C.J."/>
            <person name="Probst A.J."/>
            <person name="Thomas B.C."/>
            <person name="Singh A."/>
            <person name="Wilkins M.J."/>
            <person name="Karaoz U."/>
            <person name="Brodie E.L."/>
            <person name="Williams K.H."/>
            <person name="Hubbard S.S."/>
            <person name="Banfield J.F."/>
        </authorList>
    </citation>
    <scope>NUCLEOTIDE SEQUENCE [LARGE SCALE GENOMIC DNA]</scope>
</reference>
<feature type="transmembrane region" description="Helical" evidence="1">
    <location>
        <begin position="134"/>
        <end position="157"/>
    </location>
</feature>
<protein>
    <recommendedName>
        <fullName evidence="4">ECF transporter S component</fullName>
    </recommendedName>
</protein>
<evidence type="ECO:0000256" key="1">
    <source>
        <dbReference type="SAM" id="Phobius"/>
    </source>
</evidence>
<feature type="transmembrane region" description="Helical" evidence="1">
    <location>
        <begin position="81"/>
        <end position="99"/>
    </location>
</feature>